<accession>A0A2G8SX51</accession>
<dbReference type="GO" id="GO:0009306">
    <property type="term" value="P:protein secretion"/>
    <property type="evidence" value="ECO:0007669"/>
    <property type="project" value="InterPro"/>
</dbReference>
<dbReference type="PANTHER" id="PTHR30531:SF12">
    <property type="entry name" value="FLAGELLAR BIOSYNTHETIC PROTEIN FLHB"/>
    <property type="match status" value="1"/>
</dbReference>
<comment type="caution">
    <text evidence="15">The sequence shown here is derived from an EMBL/GenBank/DDBJ whole genome shotgun (WGS) entry which is preliminary data.</text>
</comment>
<evidence type="ECO:0000256" key="10">
    <source>
        <dbReference type="ARBA" id="ARBA00023136"/>
    </source>
</evidence>
<keyword evidence="15" id="KW-0966">Cell projection</keyword>
<evidence type="ECO:0000256" key="5">
    <source>
        <dbReference type="ARBA" id="ARBA00022475"/>
    </source>
</evidence>
<dbReference type="AlphaFoldDB" id="A0A2G8SX51"/>
<keyword evidence="16" id="KW-1185">Reference proteome</keyword>
<evidence type="ECO:0000256" key="7">
    <source>
        <dbReference type="ARBA" id="ARBA00022795"/>
    </source>
</evidence>
<keyword evidence="11 13" id="KW-1006">Bacterial flagellum protein export</keyword>
<dbReference type="InterPro" id="IPR006135">
    <property type="entry name" value="T3SS_substrate_exporter"/>
</dbReference>
<feature type="compositionally biased region" description="Basic and acidic residues" evidence="14">
    <location>
        <begin position="7"/>
        <end position="29"/>
    </location>
</feature>
<keyword evidence="6 13" id="KW-0812">Transmembrane</keyword>
<comment type="subcellular location">
    <subcellularLocation>
        <location evidence="1">Cell membrane</location>
        <topology evidence="1">Multi-pass membrane protein</topology>
    </subcellularLocation>
</comment>
<evidence type="ECO:0000256" key="2">
    <source>
        <dbReference type="ARBA" id="ARBA00010690"/>
    </source>
</evidence>
<dbReference type="InterPro" id="IPR006136">
    <property type="entry name" value="FlhB"/>
</dbReference>
<dbReference type="Pfam" id="PF01312">
    <property type="entry name" value="Bac_export_2"/>
    <property type="match status" value="1"/>
</dbReference>
<proteinExistence type="inferred from homology"/>
<keyword evidence="7 13" id="KW-1005">Bacterial flagellum biogenesis</keyword>
<evidence type="ECO:0000256" key="4">
    <source>
        <dbReference type="ARBA" id="ARBA00022448"/>
    </source>
</evidence>
<feature type="transmembrane region" description="Helical" evidence="13">
    <location>
        <begin position="186"/>
        <end position="207"/>
    </location>
</feature>
<evidence type="ECO:0000256" key="11">
    <source>
        <dbReference type="ARBA" id="ARBA00023225"/>
    </source>
</evidence>
<keyword evidence="4 13" id="KW-0813">Transport</keyword>
<keyword evidence="15" id="KW-0969">Cilium</keyword>
<evidence type="ECO:0000256" key="9">
    <source>
        <dbReference type="ARBA" id="ARBA00022989"/>
    </source>
</evidence>
<evidence type="ECO:0000256" key="6">
    <source>
        <dbReference type="ARBA" id="ARBA00022692"/>
    </source>
</evidence>
<feature type="region of interest" description="Disordered" evidence="14">
    <location>
        <begin position="1"/>
        <end position="29"/>
    </location>
</feature>
<feature type="transmembrane region" description="Helical" evidence="13">
    <location>
        <begin position="146"/>
        <end position="165"/>
    </location>
</feature>
<keyword evidence="8 13" id="KW-0653">Protein transport</keyword>
<dbReference type="Proteomes" id="UP000228593">
    <property type="component" value="Unassembled WGS sequence"/>
</dbReference>
<dbReference type="FunFam" id="3.40.1690.10:FF:000001">
    <property type="entry name" value="Flagellar biosynthetic protein FlhB"/>
    <property type="match status" value="1"/>
</dbReference>
<evidence type="ECO:0000313" key="15">
    <source>
        <dbReference type="EMBL" id="PIL38376.1"/>
    </source>
</evidence>
<dbReference type="RefSeq" id="WP_099917425.1">
    <property type="nucleotide sequence ID" value="NZ_BMHS01000045.1"/>
</dbReference>
<keyword evidence="15" id="KW-0282">Flagellum</keyword>
<evidence type="ECO:0000313" key="16">
    <source>
        <dbReference type="Proteomes" id="UP000228593"/>
    </source>
</evidence>
<keyword evidence="10 13" id="KW-0472">Membrane</keyword>
<keyword evidence="5 13" id="KW-1003">Cell membrane</keyword>
<dbReference type="GO" id="GO:0044780">
    <property type="term" value="P:bacterial-type flagellum assembly"/>
    <property type="evidence" value="ECO:0007669"/>
    <property type="project" value="InterPro"/>
</dbReference>
<dbReference type="Gene3D" id="3.40.1690.10">
    <property type="entry name" value="secretion proteins EscU"/>
    <property type="match status" value="1"/>
</dbReference>
<evidence type="ECO:0000256" key="8">
    <source>
        <dbReference type="ARBA" id="ARBA00022927"/>
    </source>
</evidence>
<feature type="transmembrane region" description="Helical" evidence="13">
    <location>
        <begin position="89"/>
        <end position="116"/>
    </location>
</feature>
<sequence>MAEDSDAEKTEPASAKRLEQAREEGDVPRSREVATFTVLMAAGGGLWLTGGSVVRSLHLAMISGLSLDREQVFNADVLIRRVGTDIGSVMLTCLPLAVAVMVVALASPLLIGGWLFSAKSFMPNFGKLNPAKGLGNMVSVNALVELLKAVAKTIVVGFVAWLVVMSQKDAVMGLALESVSAGSAHLVSLLGSAFLFIVGGLGLIAAIDGPYQVWHYANKMKMTRQEMIQEAKESDGNPQMKAKVRQMQREMARRRMMAAVPTADVVVTNPTHYAVALKYTDGMGGAPRVVAKGSDEVAAKIRELARENKVALLEAPALARALHQHTDIGDEIPEALYSAVAEVLAYVFQLRAFSKGGGKYPDRPTRLAVPPELDPLNPASQKKSDSQKPDPNNGATP</sequence>
<dbReference type="OrthoDB" id="9807950at2"/>
<evidence type="ECO:0000256" key="12">
    <source>
        <dbReference type="ARBA" id="ARBA00025078"/>
    </source>
</evidence>
<feature type="region of interest" description="Disordered" evidence="14">
    <location>
        <begin position="357"/>
        <end position="397"/>
    </location>
</feature>
<organism evidence="15 16">
    <name type="scientific">Massilia psychrophila</name>
    <dbReference type="NCBI Taxonomy" id="1603353"/>
    <lineage>
        <taxon>Bacteria</taxon>
        <taxon>Pseudomonadati</taxon>
        <taxon>Pseudomonadota</taxon>
        <taxon>Betaproteobacteria</taxon>
        <taxon>Burkholderiales</taxon>
        <taxon>Oxalobacteraceae</taxon>
        <taxon>Telluria group</taxon>
        <taxon>Massilia</taxon>
    </lineage>
</organism>
<dbReference type="SUPFAM" id="SSF160544">
    <property type="entry name" value="EscU C-terminal domain-like"/>
    <property type="match status" value="1"/>
</dbReference>
<dbReference type="EMBL" id="PDOB01000038">
    <property type="protein sequence ID" value="PIL38376.1"/>
    <property type="molecule type" value="Genomic_DNA"/>
</dbReference>
<comment type="function">
    <text evidence="12 13">Required for formation of the rod structure in the basal body of the flagellar apparatus. Together with FliI and FliH, may constitute the export apparatus of flagellin.</text>
</comment>
<name>A0A2G8SX51_9BURK</name>
<comment type="caution">
    <text evidence="13">Lacks conserved residue(s) required for the propagation of feature annotation.</text>
</comment>
<dbReference type="PANTHER" id="PTHR30531">
    <property type="entry name" value="FLAGELLAR BIOSYNTHETIC PROTEIN FLHB"/>
    <property type="match status" value="1"/>
</dbReference>
<dbReference type="NCBIfam" id="TIGR00328">
    <property type="entry name" value="flhB"/>
    <property type="match status" value="1"/>
</dbReference>
<evidence type="ECO:0000256" key="14">
    <source>
        <dbReference type="SAM" id="MobiDB-lite"/>
    </source>
</evidence>
<dbReference type="PRINTS" id="PR00950">
    <property type="entry name" value="TYPE3IMSPROT"/>
</dbReference>
<keyword evidence="9 13" id="KW-1133">Transmembrane helix</keyword>
<reference evidence="15 16" key="1">
    <citation type="submission" date="2017-10" db="EMBL/GenBank/DDBJ databases">
        <title>Massilia psychrophilum sp. nov., a novel purple-pigmented bacterium isolated from Tianshan glacier, Xinjiang Municipality, China.</title>
        <authorList>
            <person name="Wang H."/>
        </authorList>
    </citation>
    <scope>NUCLEOTIDE SEQUENCE [LARGE SCALE GENOMIC DNA]</scope>
    <source>
        <strain evidence="15 16">JCM 30813</strain>
    </source>
</reference>
<evidence type="ECO:0000256" key="3">
    <source>
        <dbReference type="ARBA" id="ARBA00021622"/>
    </source>
</evidence>
<comment type="similarity">
    <text evidence="2 13">Belongs to the type III secretion exporter family.</text>
</comment>
<dbReference type="InterPro" id="IPR029025">
    <property type="entry name" value="T3SS_substrate_exporter_C"/>
</dbReference>
<evidence type="ECO:0000256" key="1">
    <source>
        <dbReference type="ARBA" id="ARBA00004651"/>
    </source>
</evidence>
<dbReference type="GO" id="GO:0005886">
    <property type="term" value="C:plasma membrane"/>
    <property type="evidence" value="ECO:0007669"/>
    <property type="project" value="UniProtKB-SubCell"/>
</dbReference>
<evidence type="ECO:0000256" key="13">
    <source>
        <dbReference type="RuleBase" id="RU364091"/>
    </source>
</evidence>
<protein>
    <recommendedName>
        <fullName evidence="3 13">Flagellar biosynthetic protein FlhB</fullName>
    </recommendedName>
</protein>
<gene>
    <name evidence="13" type="primary">flhB</name>
    <name evidence="15" type="ORF">CR103_18510</name>
</gene>